<dbReference type="EMBL" id="ALAB01000027">
    <property type="protein sequence ID" value="EJI84940.1"/>
    <property type="molecule type" value="Genomic_DNA"/>
</dbReference>
<sequence length="355" mass="39224">MSPRILLLWLLLHSLALPAACPEFLPTEPARLTLKHQQQTVQAELAWAAASSEPAELQVLGAADQQLLASIALNHPAFSGSFMAQPLAEDADLDGLADHLWLVNQQGLIWRVAFSGNQLGTPVLLADLSGLGLQFRYSVSLLRTRLPGRLAPAVWKNLEQHLLLLLGRDPLSDQDVLLLLRYSVNPALQTFIQGAQLTDRTELSDAEQQLTLSAADWRNLLATAGWQMRLNGRLTALPRVVAGVIYAPLMRPTADSCQPELAEHQLLAVQLHTAGQVYQSRQLSIPYLANGRLQLQQQVDLSVSLIWANTEQQLTILPVLRRISGDCHYCSEPLQLDARAFIRRLATFKDEQGAF</sequence>
<comment type="caution">
    <text evidence="2">The sequence shown here is derived from an EMBL/GenBank/DDBJ whole genome shotgun (WGS) entry which is preliminary data.</text>
</comment>
<name>J1YAV2_9ALTE</name>
<dbReference type="RefSeq" id="WP_008608870.1">
    <property type="nucleotide sequence ID" value="NZ_ALAB01000027.1"/>
</dbReference>
<feature type="chain" id="PRO_5003746074" evidence="1">
    <location>
        <begin position="20"/>
        <end position="355"/>
    </location>
</feature>
<evidence type="ECO:0000256" key="1">
    <source>
        <dbReference type="SAM" id="SignalP"/>
    </source>
</evidence>
<dbReference type="Proteomes" id="UP000012043">
    <property type="component" value="Unassembled WGS sequence"/>
</dbReference>
<dbReference type="PATRIC" id="fig|1197174.4.peg.1998"/>
<keyword evidence="3" id="KW-1185">Reference proteome</keyword>
<keyword evidence="1" id="KW-0732">Signal</keyword>
<evidence type="ECO:0000313" key="2">
    <source>
        <dbReference type="EMBL" id="EJI84940.1"/>
    </source>
</evidence>
<proteinExistence type="predicted"/>
<organism evidence="2 3">
    <name type="scientific">Alishewanella aestuarii B11</name>
    <dbReference type="NCBI Taxonomy" id="1197174"/>
    <lineage>
        <taxon>Bacteria</taxon>
        <taxon>Pseudomonadati</taxon>
        <taxon>Pseudomonadota</taxon>
        <taxon>Gammaproteobacteria</taxon>
        <taxon>Alteromonadales</taxon>
        <taxon>Alteromonadaceae</taxon>
        <taxon>Alishewanella</taxon>
    </lineage>
</organism>
<accession>J1YAV2</accession>
<reference evidence="2 3" key="1">
    <citation type="journal article" date="2012" name="J. Bacteriol.">
        <title>Genome Sequence of Pectin-Degrading Alishewanella aestuarii Strain B11T, Isolated from Tidal Flat Sediment.</title>
        <authorList>
            <person name="Jung J."/>
            <person name="Choi S."/>
            <person name="Chun J."/>
            <person name="Park W."/>
        </authorList>
    </citation>
    <scope>NUCLEOTIDE SEQUENCE [LARGE SCALE GENOMIC DNA]</scope>
    <source>
        <strain evidence="2 3">B11</strain>
    </source>
</reference>
<dbReference type="AlphaFoldDB" id="J1YAV2"/>
<gene>
    <name evidence="2" type="ORF">AEST_20420</name>
</gene>
<evidence type="ECO:0000313" key="3">
    <source>
        <dbReference type="Proteomes" id="UP000012043"/>
    </source>
</evidence>
<protein>
    <submittedName>
        <fullName evidence="2">Uncharacterized protein</fullName>
    </submittedName>
</protein>
<feature type="signal peptide" evidence="1">
    <location>
        <begin position="1"/>
        <end position="19"/>
    </location>
</feature>